<keyword evidence="11" id="KW-0969">Cilium</keyword>
<keyword evidence="7" id="KW-1005">Bacterial flagellum biogenesis</keyword>
<evidence type="ECO:0000313" key="12">
    <source>
        <dbReference type="Proteomes" id="UP000446658"/>
    </source>
</evidence>
<keyword evidence="11" id="KW-0282">Flagellum</keyword>
<dbReference type="GO" id="GO:0006935">
    <property type="term" value="P:chemotaxis"/>
    <property type="evidence" value="ECO:0007669"/>
    <property type="project" value="UniProtKB-KW"/>
</dbReference>
<organism evidence="11 12">
    <name type="scientific">Paludibacterium denitrificans</name>
    <dbReference type="NCBI Taxonomy" id="2675226"/>
    <lineage>
        <taxon>Bacteria</taxon>
        <taxon>Pseudomonadati</taxon>
        <taxon>Pseudomonadota</taxon>
        <taxon>Betaproteobacteria</taxon>
        <taxon>Neisseriales</taxon>
        <taxon>Chromobacteriaceae</taxon>
        <taxon>Paludibacterium</taxon>
    </lineage>
</organism>
<evidence type="ECO:0000313" key="11">
    <source>
        <dbReference type="EMBL" id="MTD32571.1"/>
    </source>
</evidence>
<evidence type="ECO:0000256" key="7">
    <source>
        <dbReference type="ARBA" id="ARBA00022795"/>
    </source>
</evidence>
<protein>
    <recommendedName>
        <fullName evidence="3">Flagellar FliJ protein</fullName>
    </recommendedName>
</protein>
<dbReference type="AlphaFoldDB" id="A0A844GB98"/>
<gene>
    <name evidence="11" type="primary">fliJ</name>
    <name evidence="11" type="ORF">GKE73_02400</name>
</gene>
<dbReference type="InterPro" id="IPR052570">
    <property type="entry name" value="FliJ"/>
</dbReference>
<evidence type="ECO:0000256" key="4">
    <source>
        <dbReference type="ARBA" id="ARBA00022448"/>
    </source>
</evidence>
<dbReference type="InterPro" id="IPR012823">
    <property type="entry name" value="Flagell_FliJ"/>
</dbReference>
<dbReference type="GO" id="GO:0071973">
    <property type="term" value="P:bacterial-type flagellum-dependent cell motility"/>
    <property type="evidence" value="ECO:0007669"/>
    <property type="project" value="InterPro"/>
</dbReference>
<keyword evidence="10" id="KW-1006">Bacterial flagellum protein export</keyword>
<evidence type="ECO:0000256" key="3">
    <source>
        <dbReference type="ARBA" id="ARBA00020392"/>
    </source>
</evidence>
<keyword evidence="5" id="KW-1003">Cell membrane</keyword>
<dbReference type="EMBL" id="WLYX01000001">
    <property type="protein sequence ID" value="MTD32571.1"/>
    <property type="molecule type" value="Genomic_DNA"/>
</dbReference>
<dbReference type="GO" id="GO:0044781">
    <property type="term" value="P:bacterial-type flagellum organization"/>
    <property type="evidence" value="ECO:0007669"/>
    <property type="project" value="UniProtKB-KW"/>
</dbReference>
<dbReference type="Gene3D" id="1.10.287.1700">
    <property type="match status" value="1"/>
</dbReference>
<dbReference type="PANTHER" id="PTHR38786:SF1">
    <property type="entry name" value="FLAGELLAR FLIJ PROTEIN"/>
    <property type="match status" value="1"/>
</dbReference>
<evidence type="ECO:0000256" key="8">
    <source>
        <dbReference type="ARBA" id="ARBA00022927"/>
    </source>
</evidence>
<comment type="subcellular location">
    <subcellularLocation>
        <location evidence="1">Cell membrane</location>
        <topology evidence="1">Peripheral membrane protein</topology>
        <orientation evidence="1">Cytoplasmic side</orientation>
    </subcellularLocation>
</comment>
<dbReference type="GO" id="GO:0015031">
    <property type="term" value="P:protein transport"/>
    <property type="evidence" value="ECO:0007669"/>
    <property type="project" value="UniProtKB-KW"/>
</dbReference>
<dbReference type="InterPro" id="IPR053716">
    <property type="entry name" value="Flag_assembly_chemotaxis_eff"/>
</dbReference>
<keyword evidence="9" id="KW-0472">Membrane</keyword>
<sequence>MAHSKYALLIRLADDRQQAAGERMKQAQGRLNDARSRPEQLDAFRAEYQQRLTQGGMKGMSISQWQDFQKFLLRLNDAVTVQQGEVERCIQRFMLEQQSWQNEYKKLKAYEKLLKREQQRASIKTARLQQKNSDEFATRQFWNRQHQDE</sequence>
<dbReference type="PANTHER" id="PTHR38786">
    <property type="entry name" value="FLAGELLAR FLIJ PROTEIN"/>
    <property type="match status" value="1"/>
</dbReference>
<dbReference type="Pfam" id="PF02050">
    <property type="entry name" value="FliJ"/>
    <property type="match status" value="1"/>
</dbReference>
<evidence type="ECO:0000256" key="9">
    <source>
        <dbReference type="ARBA" id="ARBA00023136"/>
    </source>
</evidence>
<dbReference type="NCBIfam" id="TIGR02473">
    <property type="entry name" value="flagell_FliJ"/>
    <property type="match status" value="1"/>
</dbReference>
<evidence type="ECO:0000256" key="6">
    <source>
        <dbReference type="ARBA" id="ARBA00022500"/>
    </source>
</evidence>
<keyword evidence="11" id="KW-0966">Cell projection</keyword>
<keyword evidence="8" id="KW-0653">Protein transport</keyword>
<reference evidence="11 12" key="1">
    <citation type="submission" date="2019-11" db="EMBL/GenBank/DDBJ databases">
        <title>Draft genome sequence of Paludibacterium sp. dN18-1.</title>
        <authorList>
            <person name="Im W.-T."/>
        </authorList>
    </citation>
    <scope>NUCLEOTIDE SEQUENCE [LARGE SCALE GENOMIC DNA]</scope>
    <source>
        <strain evidence="12">dN 18-1</strain>
    </source>
</reference>
<dbReference type="GO" id="GO:0005886">
    <property type="term" value="C:plasma membrane"/>
    <property type="evidence" value="ECO:0007669"/>
    <property type="project" value="UniProtKB-SubCell"/>
</dbReference>
<dbReference type="PIRSF" id="PIRSF019404">
    <property type="entry name" value="FliJ"/>
    <property type="match status" value="1"/>
</dbReference>
<keyword evidence="4" id="KW-0813">Transport</keyword>
<accession>A0A844GB98</accession>
<evidence type="ECO:0000256" key="2">
    <source>
        <dbReference type="ARBA" id="ARBA00010004"/>
    </source>
</evidence>
<dbReference type="GO" id="GO:0003774">
    <property type="term" value="F:cytoskeletal motor activity"/>
    <property type="evidence" value="ECO:0007669"/>
    <property type="project" value="InterPro"/>
</dbReference>
<comment type="similarity">
    <text evidence="2">Belongs to the FliJ family.</text>
</comment>
<keyword evidence="12" id="KW-1185">Reference proteome</keyword>
<evidence type="ECO:0000256" key="5">
    <source>
        <dbReference type="ARBA" id="ARBA00022475"/>
    </source>
</evidence>
<name>A0A844GB98_9NEIS</name>
<dbReference type="GO" id="GO:0009288">
    <property type="term" value="C:bacterial-type flagellum"/>
    <property type="evidence" value="ECO:0007669"/>
    <property type="project" value="InterPro"/>
</dbReference>
<comment type="caution">
    <text evidence="11">The sequence shown here is derived from an EMBL/GenBank/DDBJ whole genome shotgun (WGS) entry which is preliminary data.</text>
</comment>
<evidence type="ECO:0000256" key="1">
    <source>
        <dbReference type="ARBA" id="ARBA00004413"/>
    </source>
</evidence>
<dbReference type="Proteomes" id="UP000446658">
    <property type="component" value="Unassembled WGS sequence"/>
</dbReference>
<evidence type="ECO:0000256" key="10">
    <source>
        <dbReference type="ARBA" id="ARBA00023225"/>
    </source>
</evidence>
<dbReference type="RefSeq" id="WP_230369020.1">
    <property type="nucleotide sequence ID" value="NZ_WLYX01000001.1"/>
</dbReference>
<dbReference type="InterPro" id="IPR018006">
    <property type="entry name" value="Flag_FliJ_proteobac"/>
</dbReference>
<proteinExistence type="inferred from homology"/>
<keyword evidence="6" id="KW-0145">Chemotaxis</keyword>